<dbReference type="PANTHER" id="PTHR43386:SF1">
    <property type="entry name" value="D,D-DIPEPTIDE TRANSPORT SYSTEM PERMEASE PROTEIN DDPC-RELATED"/>
    <property type="match status" value="1"/>
</dbReference>
<dbReference type="SUPFAM" id="SSF161098">
    <property type="entry name" value="MetI-like"/>
    <property type="match status" value="2"/>
</dbReference>
<name>A0ABV8TUM6_9ACTN</name>
<dbReference type="InterPro" id="IPR035906">
    <property type="entry name" value="MetI-like_sf"/>
</dbReference>
<dbReference type="Proteomes" id="UP001595823">
    <property type="component" value="Unassembled WGS sequence"/>
</dbReference>
<evidence type="ECO:0000313" key="11">
    <source>
        <dbReference type="Proteomes" id="UP001595823"/>
    </source>
</evidence>
<evidence type="ECO:0000259" key="9">
    <source>
        <dbReference type="PROSITE" id="PS50928"/>
    </source>
</evidence>
<protein>
    <submittedName>
        <fullName evidence="10">ABC transporter permease subunit</fullName>
    </submittedName>
</protein>
<feature type="transmembrane region" description="Helical" evidence="7">
    <location>
        <begin position="328"/>
        <end position="346"/>
    </location>
</feature>
<dbReference type="PROSITE" id="PS50928">
    <property type="entry name" value="ABC_TM1"/>
    <property type="match status" value="1"/>
</dbReference>
<evidence type="ECO:0000256" key="8">
    <source>
        <dbReference type="SAM" id="MobiDB-lite"/>
    </source>
</evidence>
<sequence length="600" mass="61690">MSGPVKSALARVAALAGITVLIGAIPWLAHRDPALTVLRALYPDREPDPEALAEIRADLGLDRGPLGALADWLAGLLRGDLGTSWVTGRAVGEDLWPALGTSLVLMGTAILVALAIAAAFSVRPLRRAATGHDAPSSGIGLGLLVSLPEFAIAALGVAVFASWLGWLPAYGYGSADTAILPALALGIPAGGVLSRLCRDGIAQAAGEEWVRQWRSEGIPSTDIQRALAKRALPPLVPQVGVMSVALTGGAVAVETVFAVPGLGREALRAAEAQDLPALQAAMLILVLLGFALGAAARLGGALWEGRAAREAPVAVAAARGHSPRAARLWFAFSAPVLAAVVLAGAFRDPDALHTGRRLAPPSAEFPLGTDQLGRDVLARIAHGAAWTIGAALIAAVAVFLIALALGFAPRLAHPLAESLNSFPMALAGVLVAVVLGRGQAGAVIAVALVSWPPLAVHAASLARELRRSSYMESVVALGAGRGWIAFRHTLPALVGPLSAHAAMRLPGIALGIASLGFLGLGAGVDSPEWGTMLSQTLPYVDRAPLSVLAPVAAMAAFTLATLAALPMARRLPRPRFTARIPTPRKESAPRSKPEYIFTPE</sequence>
<organism evidence="10 11">
    <name type="scientific">Salininema proteolyticum</name>
    <dbReference type="NCBI Taxonomy" id="1607685"/>
    <lineage>
        <taxon>Bacteria</taxon>
        <taxon>Bacillati</taxon>
        <taxon>Actinomycetota</taxon>
        <taxon>Actinomycetes</taxon>
        <taxon>Glycomycetales</taxon>
        <taxon>Glycomycetaceae</taxon>
        <taxon>Salininema</taxon>
    </lineage>
</organism>
<feature type="transmembrane region" description="Helical" evidence="7">
    <location>
        <begin position="141"/>
        <end position="166"/>
    </location>
</feature>
<feature type="transmembrane region" description="Helical" evidence="7">
    <location>
        <begin position="178"/>
        <end position="197"/>
    </location>
</feature>
<feature type="transmembrane region" description="Helical" evidence="7">
    <location>
        <begin position="544"/>
        <end position="565"/>
    </location>
</feature>
<comment type="caution">
    <text evidence="10">The sequence shown here is derived from an EMBL/GenBank/DDBJ whole genome shotgun (WGS) entry which is preliminary data.</text>
</comment>
<gene>
    <name evidence="10" type="ORF">ACFPET_04640</name>
</gene>
<dbReference type="CDD" id="cd06261">
    <property type="entry name" value="TM_PBP2"/>
    <property type="match status" value="1"/>
</dbReference>
<dbReference type="Pfam" id="PF00528">
    <property type="entry name" value="BPD_transp_1"/>
    <property type="match status" value="2"/>
</dbReference>
<proteinExistence type="inferred from homology"/>
<keyword evidence="11" id="KW-1185">Reference proteome</keyword>
<evidence type="ECO:0000313" key="10">
    <source>
        <dbReference type="EMBL" id="MFC4334483.1"/>
    </source>
</evidence>
<evidence type="ECO:0000256" key="3">
    <source>
        <dbReference type="ARBA" id="ARBA00022475"/>
    </source>
</evidence>
<feature type="transmembrane region" description="Helical" evidence="7">
    <location>
        <begin position="95"/>
        <end position="120"/>
    </location>
</feature>
<feature type="transmembrane region" description="Helical" evidence="7">
    <location>
        <begin position="235"/>
        <end position="257"/>
    </location>
</feature>
<dbReference type="PANTHER" id="PTHR43386">
    <property type="entry name" value="OLIGOPEPTIDE TRANSPORT SYSTEM PERMEASE PROTEIN APPC"/>
    <property type="match status" value="1"/>
</dbReference>
<feature type="transmembrane region" description="Helical" evidence="7">
    <location>
        <begin position="419"/>
        <end position="436"/>
    </location>
</feature>
<dbReference type="RefSeq" id="WP_380618250.1">
    <property type="nucleotide sequence ID" value="NZ_JBHSDK010000005.1"/>
</dbReference>
<evidence type="ECO:0000256" key="6">
    <source>
        <dbReference type="ARBA" id="ARBA00023136"/>
    </source>
</evidence>
<feature type="transmembrane region" description="Helical" evidence="7">
    <location>
        <begin position="384"/>
        <end position="407"/>
    </location>
</feature>
<keyword evidence="4 7" id="KW-0812">Transmembrane</keyword>
<feature type="transmembrane region" description="Helical" evidence="7">
    <location>
        <begin position="505"/>
        <end position="524"/>
    </location>
</feature>
<feature type="transmembrane region" description="Helical" evidence="7">
    <location>
        <begin position="442"/>
        <end position="462"/>
    </location>
</feature>
<evidence type="ECO:0000256" key="7">
    <source>
        <dbReference type="RuleBase" id="RU363032"/>
    </source>
</evidence>
<feature type="region of interest" description="Disordered" evidence="8">
    <location>
        <begin position="578"/>
        <end position="600"/>
    </location>
</feature>
<evidence type="ECO:0000256" key="5">
    <source>
        <dbReference type="ARBA" id="ARBA00022989"/>
    </source>
</evidence>
<dbReference type="Gene3D" id="1.10.3720.10">
    <property type="entry name" value="MetI-like"/>
    <property type="match status" value="2"/>
</dbReference>
<accession>A0ABV8TUM6</accession>
<keyword evidence="3" id="KW-1003">Cell membrane</keyword>
<comment type="similarity">
    <text evidence="7">Belongs to the binding-protein-dependent transport system permease family.</text>
</comment>
<dbReference type="InterPro" id="IPR000515">
    <property type="entry name" value="MetI-like"/>
</dbReference>
<feature type="transmembrane region" description="Helical" evidence="7">
    <location>
        <begin position="277"/>
        <end position="296"/>
    </location>
</feature>
<feature type="transmembrane region" description="Helical" evidence="7">
    <location>
        <begin position="12"/>
        <end position="29"/>
    </location>
</feature>
<feature type="domain" description="ABC transmembrane type-1" evidence="9">
    <location>
        <begin position="380"/>
        <end position="566"/>
    </location>
</feature>
<evidence type="ECO:0000256" key="4">
    <source>
        <dbReference type="ARBA" id="ARBA00022692"/>
    </source>
</evidence>
<feature type="compositionally biased region" description="Basic and acidic residues" evidence="8">
    <location>
        <begin position="583"/>
        <end position="593"/>
    </location>
</feature>
<keyword evidence="6 7" id="KW-0472">Membrane</keyword>
<dbReference type="InterPro" id="IPR050366">
    <property type="entry name" value="BP-dependent_transpt_permease"/>
</dbReference>
<evidence type="ECO:0000256" key="1">
    <source>
        <dbReference type="ARBA" id="ARBA00004651"/>
    </source>
</evidence>
<comment type="subcellular location">
    <subcellularLocation>
        <location evidence="1 7">Cell membrane</location>
        <topology evidence="1 7">Multi-pass membrane protein</topology>
    </subcellularLocation>
</comment>
<dbReference type="EMBL" id="JBHSDK010000005">
    <property type="protein sequence ID" value="MFC4334483.1"/>
    <property type="molecule type" value="Genomic_DNA"/>
</dbReference>
<keyword evidence="2 7" id="KW-0813">Transport</keyword>
<evidence type="ECO:0000256" key="2">
    <source>
        <dbReference type="ARBA" id="ARBA00022448"/>
    </source>
</evidence>
<reference evidence="11" key="1">
    <citation type="journal article" date="2019" name="Int. J. Syst. Evol. Microbiol.">
        <title>The Global Catalogue of Microorganisms (GCM) 10K type strain sequencing project: providing services to taxonomists for standard genome sequencing and annotation.</title>
        <authorList>
            <consortium name="The Broad Institute Genomics Platform"/>
            <consortium name="The Broad Institute Genome Sequencing Center for Infectious Disease"/>
            <person name="Wu L."/>
            <person name="Ma J."/>
        </authorList>
    </citation>
    <scope>NUCLEOTIDE SEQUENCE [LARGE SCALE GENOMIC DNA]</scope>
    <source>
        <strain evidence="11">IBRC-M 10908</strain>
    </source>
</reference>
<keyword evidence="5 7" id="KW-1133">Transmembrane helix</keyword>